<keyword evidence="1" id="KW-0812">Transmembrane</keyword>
<name>F9NWZ2_9ACTN</name>
<feature type="transmembrane region" description="Helical" evidence="1">
    <location>
        <begin position="7"/>
        <end position="33"/>
    </location>
</feature>
<sequence>MKNPKVYLTSLIITIIATLALATGTILILILMFSVHDNESAHPTGLFGSVYFQSAVEHSHNTVKATMGVASLPRLGAVAVVIFVFILLVSFIAVKLKTYRESLLH</sequence>
<dbReference type="AlphaFoldDB" id="F9NWZ2"/>
<gene>
    <name evidence="2" type="ORF">HMPREF1162_1965</name>
</gene>
<organism evidence="2 3">
    <name type="scientific">[Propionibacterium] namnetense SK182B-JCVI</name>
    <dbReference type="NCBI Taxonomy" id="1051006"/>
    <lineage>
        <taxon>Bacteria</taxon>
        <taxon>Bacillati</taxon>
        <taxon>Actinomycetota</taxon>
        <taxon>Actinomycetes</taxon>
        <taxon>Propionibacteriales</taxon>
        <taxon>Propionibacteriaceae</taxon>
        <taxon>Cutibacterium</taxon>
    </lineage>
</organism>
<dbReference type="OrthoDB" id="9951700at2"/>
<dbReference type="RefSeq" id="WP_003866526.1">
    <property type="nucleotide sequence ID" value="NZ_AFUN01000038.1"/>
</dbReference>
<dbReference type="PATRIC" id="fig|1051006.4.peg.1700"/>
<reference evidence="2 3" key="1">
    <citation type="submission" date="2011-07" db="EMBL/GenBank/DDBJ databases">
        <title>Genome Sequence of Propionibacterium acnes SK182B-JCVI.</title>
        <authorList>
            <person name="Durkin A.S."/>
            <person name="Madupu R."/>
            <person name="Hostetler J."/>
            <person name="Radune D."/>
            <person name="Torralba M."/>
            <person name="Methe B."/>
            <person name="Sutton G."/>
            <person name="Strausberg R.L."/>
            <person name="Nelson K.E."/>
        </authorList>
    </citation>
    <scope>NUCLEOTIDE SEQUENCE [LARGE SCALE GENOMIC DNA]</scope>
    <source>
        <strain evidence="2 3">SK182B-JCVI</strain>
    </source>
</reference>
<evidence type="ECO:0000256" key="1">
    <source>
        <dbReference type="SAM" id="Phobius"/>
    </source>
</evidence>
<evidence type="ECO:0000313" key="3">
    <source>
        <dbReference type="Proteomes" id="UP000007832"/>
    </source>
</evidence>
<comment type="caution">
    <text evidence="2">The sequence shown here is derived from an EMBL/GenBank/DDBJ whole genome shotgun (WGS) entry which is preliminary data.</text>
</comment>
<keyword evidence="1" id="KW-1133">Transmembrane helix</keyword>
<protein>
    <submittedName>
        <fullName evidence="2">Uncharacterized protein</fullName>
    </submittedName>
</protein>
<accession>F9NWZ2</accession>
<keyword evidence="1" id="KW-0472">Membrane</keyword>
<evidence type="ECO:0000313" key="2">
    <source>
        <dbReference type="EMBL" id="EGR95579.1"/>
    </source>
</evidence>
<dbReference type="STRING" id="1574624.GCA_001642025_01152"/>
<dbReference type="Proteomes" id="UP000007832">
    <property type="component" value="Unassembled WGS sequence"/>
</dbReference>
<feature type="transmembrane region" description="Helical" evidence="1">
    <location>
        <begin position="75"/>
        <end position="94"/>
    </location>
</feature>
<proteinExistence type="predicted"/>
<dbReference type="EMBL" id="AFUN01000038">
    <property type="protein sequence ID" value="EGR95579.1"/>
    <property type="molecule type" value="Genomic_DNA"/>
</dbReference>